<proteinExistence type="predicted"/>
<evidence type="ECO:0000313" key="10">
    <source>
        <dbReference type="Proteomes" id="UP000054408"/>
    </source>
</evidence>
<dbReference type="OMA" id="QWIEGAR"/>
<feature type="transmembrane region" description="Helical" evidence="8">
    <location>
        <begin position="290"/>
        <end position="308"/>
    </location>
</feature>
<reference evidence="9 10" key="1">
    <citation type="submission" date="2010-05" db="EMBL/GenBank/DDBJ databases">
        <title>The Genome Sequence of Thecamonas trahens ATCC 50062.</title>
        <authorList>
            <consortium name="The Broad Institute Genome Sequencing Platform"/>
            <person name="Russ C."/>
            <person name="Cuomo C."/>
            <person name="Shea T."/>
            <person name="Young S.K."/>
            <person name="Zeng Q."/>
            <person name="Koehrsen M."/>
            <person name="Haas B."/>
            <person name="Borodovsky M."/>
            <person name="Guigo R."/>
            <person name="Alvarado L."/>
            <person name="Berlin A."/>
            <person name="Bochicchio J."/>
            <person name="Borenstein D."/>
            <person name="Chapman S."/>
            <person name="Chen Z."/>
            <person name="Freedman E."/>
            <person name="Gellesch M."/>
            <person name="Goldberg J."/>
            <person name="Griggs A."/>
            <person name="Gujja S."/>
            <person name="Heilman E."/>
            <person name="Heiman D."/>
            <person name="Hepburn T."/>
            <person name="Howarth C."/>
            <person name="Jen D."/>
            <person name="Larson L."/>
            <person name="Mehta T."/>
            <person name="Park D."/>
            <person name="Pearson M."/>
            <person name="Roberts A."/>
            <person name="Saif S."/>
            <person name="Shenoy N."/>
            <person name="Sisk P."/>
            <person name="Stolte C."/>
            <person name="Sykes S."/>
            <person name="Thomson T."/>
            <person name="Walk T."/>
            <person name="White J."/>
            <person name="Yandava C."/>
            <person name="Burger G."/>
            <person name="Gray M.W."/>
            <person name="Holland P.W.H."/>
            <person name="King N."/>
            <person name="Lang F.B.F."/>
            <person name="Roger A.J."/>
            <person name="Ruiz-Trillo I."/>
            <person name="Lander E."/>
            <person name="Nusbaum C."/>
        </authorList>
    </citation>
    <scope>NUCLEOTIDE SEQUENCE [LARGE SCALE GENOMIC DNA]</scope>
    <source>
        <strain evidence="9 10">ATCC 50062</strain>
    </source>
</reference>
<feature type="transmembrane region" description="Helical" evidence="8">
    <location>
        <begin position="12"/>
        <end position="39"/>
    </location>
</feature>
<keyword evidence="5 8" id="KW-0812">Transmembrane</keyword>
<protein>
    <submittedName>
        <fullName evidence="9">1,4-dihydroxy-2-naphthoate octaprenyltransferase</fullName>
    </submittedName>
</protein>
<dbReference type="Proteomes" id="UP000054408">
    <property type="component" value="Unassembled WGS sequence"/>
</dbReference>
<dbReference type="PANTHER" id="PTHR13929">
    <property type="entry name" value="1,4-DIHYDROXY-2-NAPHTHOATE OCTAPRENYLTRANSFERASE"/>
    <property type="match status" value="1"/>
</dbReference>
<evidence type="ECO:0000256" key="3">
    <source>
        <dbReference type="ARBA" id="ARBA00022428"/>
    </source>
</evidence>
<dbReference type="EMBL" id="GL349462">
    <property type="protein sequence ID" value="KNC50764.1"/>
    <property type="molecule type" value="Genomic_DNA"/>
</dbReference>
<name>A0A0L0DEN6_THETB</name>
<keyword evidence="7 8" id="KW-0472">Membrane</keyword>
<dbReference type="CDD" id="cd13962">
    <property type="entry name" value="PT_UbiA_UBIAD1"/>
    <property type="match status" value="1"/>
</dbReference>
<dbReference type="GO" id="GO:0042371">
    <property type="term" value="P:vitamin K biosynthetic process"/>
    <property type="evidence" value="ECO:0007669"/>
    <property type="project" value="TreeGrafter"/>
</dbReference>
<dbReference type="GO" id="GO:0004659">
    <property type="term" value="F:prenyltransferase activity"/>
    <property type="evidence" value="ECO:0007669"/>
    <property type="project" value="InterPro"/>
</dbReference>
<dbReference type="GO" id="GO:0009234">
    <property type="term" value="P:menaquinone biosynthetic process"/>
    <property type="evidence" value="ECO:0007669"/>
    <property type="project" value="UniProtKB-UniPathway"/>
</dbReference>
<dbReference type="GO" id="GO:0016020">
    <property type="term" value="C:membrane"/>
    <property type="evidence" value="ECO:0007669"/>
    <property type="project" value="UniProtKB-SubCell"/>
</dbReference>
<dbReference type="eggNOG" id="KOG4581">
    <property type="taxonomic scope" value="Eukaryota"/>
</dbReference>
<comment type="subcellular location">
    <subcellularLocation>
        <location evidence="1">Membrane</location>
        <topology evidence="1">Multi-pass membrane protein</topology>
    </subcellularLocation>
</comment>
<sequence>MEPRPDSTTPRAVVYFAATRPPFLLAAAVPVALGLAAVAADGAAVYAVRALATAIGAVLALAGANILNDYYDAESGTDEINTGRIFPFTGGSRFIQNKVIAKENMLKFGLALLAATAAIGLALTAVAGVGLVGIGVLGLVIAWGYTAPPLNLAARGLGEAAVAASFGLLIPVGTYYAQTSGWSTSPLVIGTPYALLVSNLLVINMFPDAKADAAVGKRTSVVRLGPARASYLYVGSTSAALCWLWATMPEEMGATGQMLAGLPLALSLRAGLDVVAFADEPSKLARAIPLTIAAALLHGTLYAVALVWF</sequence>
<evidence type="ECO:0000256" key="1">
    <source>
        <dbReference type="ARBA" id="ARBA00004141"/>
    </source>
</evidence>
<keyword evidence="3" id="KW-0474">Menaquinone biosynthesis</keyword>
<dbReference type="PIRSF" id="PIRSF005355">
    <property type="entry name" value="UBIAD1"/>
    <property type="match status" value="1"/>
</dbReference>
<comment type="pathway">
    <text evidence="2">Quinol/quinone metabolism; menaquinone biosynthesis.</text>
</comment>
<keyword evidence="4 9" id="KW-0808">Transferase</keyword>
<feature type="transmembrane region" description="Helical" evidence="8">
    <location>
        <begin position="112"/>
        <end position="145"/>
    </location>
</feature>
<evidence type="ECO:0000256" key="2">
    <source>
        <dbReference type="ARBA" id="ARBA00004863"/>
    </source>
</evidence>
<accession>A0A0L0DEN6</accession>
<keyword evidence="10" id="KW-1185">Reference proteome</keyword>
<evidence type="ECO:0000256" key="4">
    <source>
        <dbReference type="ARBA" id="ARBA00022679"/>
    </source>
</evidence>
<feature type="transmembrane region" description="Helical" evidence="8">
    <location>
        <begin position="189"/>
        <end position="207"/>
    </location>
</feature>
<gene>
    <name evidence="9" type="ORF">AMSG_06656</name>
</gene>
<organism evidence="9 10">
    <name type="scientific">Thecamonas trahens ATCC 50062</name>
    <dbReference type="NCBI Taxonomy" id="461836"/>
    <lineage>
        <taxon>Eukaryota</taxon>
        <taxon>Apusozoa</taxon>
        <taxon>Apusomonadida</taxon>
        <taxon>Apusomonadidae</taxon>
        <taxon>Thecamonas</taxon>
    </lineage>
</organism>
<keyword evidence="6 8" id="KW-1133">Transmembrane helix</keyword>
<evidence type="ECO:0000256" key="8">
    <source>
        <dbReference type="SAM" id="Phobius"/>
    </source>
</evidence>
<dbReference type="AlphaFoldDB" id="A0A0L0DEN6"/>
<evidence type="ECO:0000256" key="7">
    <source>
        <dbReference type="ARBA" id="ARBA00023136"/>
    </source>
</evidence>
<dbReference type="InterPro" id="IPR026046">
    <property type="entry name" value="UBIAD1"/>
</dbReference>
<dbReference type="RefSeq" id="XP_013756726.1">
    <property type="nucleotide sequence ID" value="XM_013901272.1"/>
</dbReference>
<evidence type="ECO:0000313" key="9">
    <source>
        <dbReference type="EMBL" id="KNC50764.1"/>
    </source>
</evidence>
<dbReference type="InterPro" id="IPR044878">
    <property type="entry name" value="UbiA_sf"/>
</dbReference>
<feature type="transmembrane region" description="Helical" evidence="8">
    <location>
        <begin position="228"/>
        <end position="246"/>
    </location>
</feature>
<feature type="transmembrane region" description="Helical" evidence="8">
    <location>
        <begin position="157"/>
        <end position="177"/>
    </location>
</feature>
<dbReference type="Pfam" id="PF01040">
    <property type="entry name" value="UbiA"/>
    <property type="match status" value="1"/>
</dbReference>
<dbReference type="Gene3D" id="1.10.357.140">
    <property type="entry name" value="UbiA prenyltransferase"/>
    <property type="match status" value="1"/>
</dbReference>
<dbReference type="PANTHER" id="PTHR13929:SF0">
    <property type="entry name" value="UBIA PRENYLTRANSFERASE DOMAIN-CONTAINING PROTEIN 1"/>
    <property type="match status" value="1"/>
</dbReference>
<dbReference type="InterPro" id="IPR000537">
    <property type="entry name" value="UbiA_prenyltransferase"/>
</dbReference>
<dbReference type="UniPathway" id="UPA00079"/>
<feature type="transmembrane region" description="Helical" evidence="8">
    <location>
        <begin position="46"/>
        <end position="67"/>
    </location>
</feature>
<dbReference type="STRING" id="461836.A0A0L0DEN6"/>
<evidence type="ECO:0000256" key="6">
    <source>
        <dbReference type="ARBA" id="ARBA00022989"/>
    </source>
</evidence>
<dbReference type="GeneID" id="25565763"/>
<evidence type="ECO:0000256" key="5">
    <source>
        <dbReference type="ARBA" id="ARBA00022692"/>
    </source>
</evidence>